<dbReference type="Proteomes" id="UP000242699">
    <property type="component" value="Unassembled WGS sequence"/>
</dbReference>
<dbReference type="AlphaFoldDB" id="A0A2T2WUI8"/>
<proteinExistence type="predicted"/>
<dbReference type="Gene3D" id="3.30.420.130">
    <property type="entry name" value="Dinitrogenase iron-molybdenum cofactor biosynthesis domain"/>
    <property type="match status" value="1"/>
</dbReference>
<evidence type="ECO:0000313" key="2">
    <source>
        <dbReference type="Proteomes" id="UP000242699"/>
    </source>
</evidence>
<gene>
    <name evidence="1" type="ORF">C7B43_15570</name>
</gene>
<protein>
    <submittedName>
        <fullName evidence="1">Nitrogen fixation protein NifX</fullName>
    </submittedName>
</protein>
<reference evidence="1 2" key="1">
    <citation type="journal article" date="2014" name="BMC Genomics">
        <title>Comparison of environmental and isolate Sulfobacillus genomes reveals diverse carbon, sulfur, nitrogen, and hydrogen metabolisms.</title>
        <authorList>
            <person name="Justice N.B."/>
            <person name="Norman A."/>
            <person name="Brown C.T."/>
            <person name="Singh A."/>
            <person name="Thomas B.C."/>
            <person name="Banfield J.F."/>
        </authorList>
    </citation>
    <scope>NUCLEOTIDE SEQUENCE [LARGE SCALE GENOMIC DNA]</scope>
    <source>
        <strain evidence="1">AMDSBA1</strain>
    </source>
</reference>
<accession>A0A2T2WUI8</accession>
<evidence type="ECO:0000313" key="1">
    <source>
        <dbReference type="EMBL" id="PSR25895.1"/>
    </source>
</evidence>
<dbReference type="InterPro" id="IPR036105">
    <property type="entry name" value="DiNase_FeMo-co_biosyn_sf"/>
</dbReference>
<name>A0A2T2WUI8_9FIRM</name>
<comment type="caution">
    <text evidence="1">The sequence shown here is derived from an EMBL/GenBank/DDBJ whole genome shotgun (WGS) entry which is preliminary data.</text>
</comment>
<dbReference type="SUPFAM" id="SSF53146">
    <property type="entry name" value="Nitrogenase accessory factor-like"/>
    <property type="match status" value="1"/>
</dbReference>
<organism evidence="1 2">
    <name type="scientific">Sulfobacillus benefaciens</name>
    <dbReference type="NCBI Taxonomy" id="453960"/>
    <lineage>
        <taxon>Bacteria</taxon>
        <taxon>Bacillati</taxon>
        <taxon>Bacillota</taxon>
        <taxon>Clostridia</taxon>
        <taxon>Eubacteriales</taxon>
        <taxon>Clostridiales Family XVII. Incertae Sedis</taxon>
        <taxon>Sulfobacillus</taxon>
    </lineage>
</organism>
<dbReference type="EMBL" id="PXYT01000047">
    <property type="protein sequence ID" value="PSR25895.1"/>
    <property type="molecule type" value="Genomic_DNA"/>
</dbReference>
<sequence>MRLRFESAVDTTEVFAVYDGTSEDFSLLEVQDVPKLENRRQDMHRADIILDCYMLNVANIGGSAEAKVTRACVHPVKSRGDPTIVSVLEKLQSVVQGTTLPWLHKFLTTRVKPRRLGTFKPNRA</sequence>